<name>A0A9D4IXU7_DREPO</name>
<comment type="caution">
    <text evidence="1">The sequence shown here is derived from an EMBL/GenBank/DDBJ whole genome shotgun (WGS) entry which is preliminary data.</text>
</comment>
<reference evidence="1" key="2">
    <citation type="submission" date="2020-11" db="EMBL/GenBank/DDBJ databases">
        <authorList>
            <person name="McCartney M.A."/>
            <person name="Auch B."/>
            <person name="Kono T."/>
            <person name="Mallez S."/>
            <person name="Becker A."/>
            <person name="Gohl D.M."/>
            <person name="Silverstein K.A.T."/>
            <person name="Koren S."/>
            <person name="Bechman K.B."/>
            <person name="Herman A."/>
            <person name="Abrahante J.E."/>
            <person name="Garbe J."/>
        </authorList>
    </citation>
    <scope>NUCLEOTIDE SEQUENCE</scope>
    <source>
        <strain evidence="1">Duluth1</strain>
        <tissue evidence="1">Whole animal</tissue>
    </source>
</reference>
<evidence type="ECO:0000313" key="2">
    <source>
        <dbReference type="Proteomes" id="UP000828390"/>
    </source>
</evidence>
<dbReference type="EMBL" id="JAIWYP010000008">
    <property type="protein sequence ID" value="KAH3788557.1"/>
    <property type="molecule type" value="Genomic_DNA"/>
</dbReference>
<gene>
    <name evidence="1" type="ORF">DPMN_166702</name>
</gene>
<dbReference type="AlphaFoldDB" id="A0A9D4IXU7"/>
<proteinExistence type="predicted"/>
<protein>
    <submittedName>
        <fullName evidence="1">Uncharacterized protein</fullName>
    </submittedName>
</protein>
<evidence type="ECO:0000313" key="1">
    <source>
        <dbReference type="EMBL" id="KAH3788557.1"/>
    </source>
</evidence>
<keyword evidence="2" id="KW-1185">Reference proteome</keyword>
<accession>A0A9D4IXU7</accession>
<sequence>MKALLCSETDENQMPASQIASVDVSGQLNMGSNTQLSCRKALEPVLERNTSAYVAMFMKSSLLNETWIGPCRL</sequence>
<reference evidence="1" key="1">
    <citation type="journal article" date="2019" name="bioRxiv">
        <title>The Genome of the Zebra Mussel, Dreissena polymorpha: A Resource for Invasive Species Research.</title>
        <authorList>
            <person name="McCartney M.A."/>
            <person name="Auch B."/>
            <person name="Kono T."/>
            <person name="Mallez S."/>
            <person name="Zhang Y."/>
            <person name="Obille A."/>
            <person name="Becker A."/>
            <person name="Abrahante J.E."/>
            <person name="Garbe J."/>
            <person name="Badalamenti J.P."/>
            <person name="Herman A."/>
            <person name="Mangelson H."/>
            <person name="Liachko I."/>
            <person name="Sullivan S."/>
            <person name="Sone E.D."/>
            <person name="Koren S."/>
            <person name="Silverstein K.A.T."/>
            <person name="Beckman K.B."/>
            <person name="Gohl D.M."/>
        </authorList>
    </citation>
    <scope>NUCLEOTIDE SEQUENCE</scope>
    <source>
        <strain evidence="1">Duluth1</strain>
        <tissue evidence="1">Whole animal</tissue>
    </source>
</reference>
<organism evidence="1 2">
    <name type="scientific">Dreissena polymorpha</name>
    <name type="common">Zebra mussel</name>
    <name type="synonym">Mytilus polymorpha</name>
    <dbReference type="NCBI Taxonomy" id="45954"/>
    <lineage>
        <taxon>Eukaryota</taxon>
        <taxon>Metazoa</taxon>
        <taxon>Spiralia</taxon>
        <taxon>Lophotrochozoa</taxon>
        <taxon>Mollusca</taxon>
        <taxon>Bivalvia</taxon>
        <taxon>Autobranchia</taxon>
        <taxon>Heteroconchia</taxon>
        <taxon>Euheterodonta</taxon>
        <taxon>Imparidentia</taxon>
        <taxon>Neoheterodontei</taxon>
        <taxon>Myida</taxon>
        <taxon>Dreissenoidea</taxon>
        <taxon>Dreissenidae</taxon>
        <taxon>Dreissena</taxon>
    </lineage>
</organism>
<dbReference type="Proteomes" id="UP000828390">
    <property type="component" value="Unassembled WGS sequence"/>
</dbReference>